<sequence length="116" mass="12723">MAAEPLRSALTSSGTDDTSLALPSDNKLRSGQLRVLDQVHTIKRSKSRKNGSLSPTSKSVEKLLKRSTKTTRTLKWPILVGARKFLLFRVKSVRVLNLSQVLSSLTHTVGGFGFIC</sequence>
<name>A0A3Q3WDM4_MOLML</name>
<keyword evidence="3" id="KW-1185">Reference proteome</keyword>
<organism evidence="2 3">
    <name type="scientific">Mola mola</name>
    <name type="common">Ocean sunfish</name>
    <name type="synonym">Tetraodon mola</name>
    <dbReference type="NCBI Taxonomy" id="94237"/>
    <lineage>
        <taxon>Eukaryota</taxon>
        <taxon>Metazoa</taxon>
        <taxon>Chordata</taxon>
        <taxon>Craniata</taxon>
        <taxon>Vertebrata</taxon>
        <taxon>Euteleostomi</taxon>
        <taxon>Actinopterygii</taxon>
        <taxon>Neopterygii</taxon>
        <taxon>Teleostei</taxon>
        <taxon>Neoteleostei</taxon>
        <taxon>Acanthomorphata</taxon>
        <taxon>Eupercaria</taxon>
        <taxon>Tetraodontiformes</taxon>
        <taxon>Molidae</taxon>
        <taxon>Mola</taxon>
    </lineage>
</organism>
<dbReference type="Proteomes" id="UP000261620">
    <property type="component" value="Unplaced"/>
</dbReference>
<feature type="compositionally biased region" description="Polar residues" evidence="1">
    <location>
        <begin position="9"/>
        <end position="18"/>
    </location>
</feature>
<evidence type="ECO:0000313" key="2">
    <source>
        <dbReference type="Ensembl" id="ENSMMOP00000012728.1"/>
    </source>
</evidence>
<reference evidence="2" key="2">
    <citation type="submission" date="2025-09" db="UniProtKB">
        <authorList>
            <consortium name="Ensembl"/>
        </authorList>
    </citation>
    <scope>IDENTIFICATION</scope>
</reference>
<protein>
    <submittedName>
        <fullName evidence="2">Uncharacterized protein</fullName>
    </submittedName>
</protein>
<dbReference type="Ensembl" id="ENSMMOT00000012939.1">
    <property type="protein sequence ID" value="ENSMMOP00000012728.1"/>
    <property type="gene ID" value="ENSMMOG00000009777.1"/>
</dbReference>
<dbReference type="AlphaFoldDB" id="A0A3Q3WDM4"/>
<feature type="region of interest" description="Disordered" evidence="1">
    <location>
        <begin position="43"/>
        <end position="64"/>
    </location>
</feature>
<dbReference type="STRING" id="94237.ENSMMOP00000012728"/>
<feature type="region of interest" description="Disordered" evidence="1">
    <location>
        <begin position="1"/>
        <end position="26"/>
    </location>
</feature>
<evidence type="ECO:0000256" key="1">
    <source>
        <dbReference type="SAM" id="MobiDB-lite"/>
    </source>
</evidence>
<reference evidence="2" key="1">
    <citation type="submission" date="2025-08" db="UniProtKB">
        <authorList>
            <consortium name="Ensembl"/>
        </authorList>
    </citation>
    <scope>IDENTIFICATION</scope>
</reference>
<evidence type="ECO:0000313" key="3">
    <source>
        <dbReference type="Proteomes" id="UP000261620"/>
    </source>
</evidence>
<accession>A0A3Q3WDM4</accession>
<proteinExistence type="predicted"/>